<keyword evidence="6" id="KW-0464">Manganese</keyword>
<dbReference type="GO" id="GO:0010945">
    <property type="term" value="F:coenzyme A diphosphatase activity"/>
    <property type="evidence" value="ECO:0007669"/>
    <property type="project" value="InterPro"/>
</dbReference>
<dbReference type="PROSITE" id="PS51462">
    <property type="entry name" value="NUDIX"/>
    <property type="match status" value="1"/>
</dbReference>
<evidence type="ECO:0000256" key="3">
    <source>
        <dbReference type="ARBA" id="ARBA00022723"/>
    </source>
</evidence>
<dbReference type="EMBL" id="FWXS01000011">
    <property type="protein sequence ID" value="SMC85829.1"/>
    <property type="molecule type" value="Genomic_DNA"/>
</dbReference>
<evidence type="ECO:0000313" key="9">
    <source>
        <dbReference type="Proteomes" id="UP000192393"/>
    </source>
</evidence>
<keyword evidence="4" id="KW-0378">Hydrolase</keyword>
<reference evidence="8 9" key="1">
    <citation type="submission" date="2017-04" db="EMBL/GenBank/DDBJ databases">
        <authorList>
            <person name="Afonso C.L."/>
            <person name="Miller P.J."/>
            <person name="Scott M.A."/>
            <person name="Spackman E."/>
            <person name="Goraichik I."/>
            <person name="Dimitrov K.M."/>
            <person name="Suarez D.L."/>
            <person name="Swayne D.E."/>
        </authorList>
    </citation>
    <scope>NUCLEOTIDE SEQUENCE [LARGE SCALE GENOMIC DNA]</scope>
    <source>
        <strain evidence="8 9">CGMCC 1.12708</strain>
    </source>
</reference>
<dbReference type="PANTHER" id="PTHR12992:SF11">
    <property type="entry name" value="MITOCHONDRIAL COENZYME A DIPHOSPHATASE NUDT8"/>
    <property type="match status" value="1"/>
</dbReference>
<name>A0A1W2CKS7_9FLAO</name>
<keyword evidence="5" id="KW-0460">Magnesium</keyword>
<comment type="cofactor">
    <cofactor evidence="2">
        <name>Mg(2+)</name>
        <dbReference type="ChEBI" id="CHEBI:18420"/>
    </cofactor>
</comment>
<dbReference type="PANTHER" id="PTHR12992">
    <property type="entry name" value="NUDIX HYDROLASE"/>
    <property type="match status" value="1"/>
</dbReference>
<dbReference type="GO" id="GO:0046872">
    <property type="term" value="F:metal ion binding"/>
    <property type="evidence" value="ECO:0007669"/>
    <property type="project" value="UniProtKB-KW"/>
</dbReference>
<proteinExistence type="predicted"/>
<sequence>MYLSQLKDKIENFQSELPGFEAQKLLSPPYRQHYDLEEIKKTNPRIASVMILLYENDEGDVEFPVMLRHTYEGVHSNQYSLPGGSFEPEDINLQYTALRETIEELGIEEENIEIIGQLTELYIPPSNFLVYPFIGIYHGTPEFFPDEMEVAEIVPIDLEAFLNAEPISFEKSFSGNTVEIPGYEIGENEFIWGATAMILSEFNSLLEKL</sequence>
<evidence type="ECO:0000256" key="2">
    <source>
        <dbReference type="ARBA" id="ARBA00001946"/>
    </source>
</evidence>
<gene>
    <name evidence="8" type="ORF">SAMN06296427_1116</name>
</gene>
<protein>
    <submittedName>
        <fullName evidence="8">NUDIX domain-containing protein</fullName>
    </submittedName>
</protein>
<comment type="cofactor">
    <cofactor evidence="1">
        <name>Mn(2+)</name>
        <dbReference type="ChEBI" id="CHEBI:29035"/>
    </cofactor>
</comment>
<evidence type="ECO:0000256" key="6">
    <source>
        <dbReference type="ARBA" id="ARBA00023211"/>
    </source>
</evidence>
<dbReference type="Proteomes" id="UP000192393">
    <property type="component" value="Unassembled WGS sequence"/>
</dbReference>
<dbReference type="SUPFAM" id="SSF55811">
    <property type="entry name" value="Nudix"/>
    <property type="match status" value="1"/>
</dbReference>
<dbReference type="Pfam" id="PF00293">
    <property type="entry name" value="NUDIX"/>
    <property type="match status" value="1"/>
</dbReference>
<dbReference type="AlphaFoldDB" id="A0A1W2CKS7"/>
<keyword evidence="9" id="KW-1185">Reference proteome</keyword>
<evidence type="ECO:0000313" key="8">
    <source>
        <dbReference type="EMBL" id="SMC85829.1"/>
    </source>
</evidence>
<accession>A0A1W2CKS7</accession>
<dbReference type="RefSeq" id="WP_084018635.1">
    <property type="nucleotide sequence ID" value="NZ_FWXS01000011.1"/>
</dbReference>
<organism evidence="8 9">
    <name type="scientific">Moheibacter sediminis</name>
    <dbReference type="NCBI Taxonomy" id="1434700"/>
    <lineage>
        <taxon>Bacteria</taxon>
        <taxon>Pseudomonadati</taxon>
        <taxon>Bacteroidota</taxon>
        <taxon>Flavobacteriia</taxon>
        <taxon>Flavobacteriales</taxon>
        <taxon>Weeksellaceae</taxon>
        <taxon>Moheibacter</taxon>
    </lineage>
</organism>
<evidence type="ECO:0000256" key="5">
    <source>
        <dbReference type="ARBA" id="ARBA00022842"/>
    </source>
</evidence>
<dbReference type="CDD" id="cd03426">
    <property type="entry name" value="NUDIX_CoAse_Nudt7"/>
    <property type="match status" value="1"/>
</dbReference>
<dbReference type="Gene3D" id="3.90.79.10">
    <property type="entry name" value="Nucleoside Triphosphate Pyrophosphohydrolase"/>
    <property type="match status" value="1"/>
</dbReference>
<dbReference type="InterPro" id="IPR015797">
    <property type="entry name" value="NUDIX_hydrolase-like_dom_sf"/>
</dbReference>
<dbReference type="InterPro" id="IPR000086">
    <property type="entry name" value="NUDIX_hydrolase_dom"/>
</dbReference>
<keyword evidence="3" id="KW-0479">Metal-binding</keyword>
<evidence type="ECO:0000256" key="1">
    <source>
        <dbReference type="ARBA" id="ARBA00001936"/>
    </source>
</evidence>
<feature type="domain" description="Nudix hydrolase" evidence="7">
    <location>
        <begin position="44"/>
        <end position="179"/>
    </location>
</feature>
<dbReference type="InterPro" id="IPR045121">
    <property type="entry name" value="CoAse"/>
</dbReference>
<dbReference type="OrthoDB" id="9802805at2"/>
<dbReference type="STRING" id="1434700.SAMN06296427_1116"/>
<evidence type="ECO:0000259" key="7">
    <source>
        <dbReference type="PROSITE" id="PS51462"/>
    </source>
</evidence>
<evidence type="ECO:0000256" key="4">
    <source>
        <dbReference type="ARBA" id="ARBA00022801"/>
    </source>
</evidence>